<accession>A0ACC2WJ40</accession>
<protein>
    <submittedName>
        <fullName evidence="1">Uncharacterized protein</fullName>
    </submittedName>
</protein>
<evidence type="ECO:0000313" key="2">
    <source>
        <dbReference type="Proteomes" id="UP001241377"/>
    </source>
</evidence>
<dbReference type="EMBL" id="JASBWR010000010">
    <property type="protein sequence ID" value="KAJ9110846.1"/>
    <property type="molecule type" value="Genomic_DNA"/>
</dbReference>
<reference evidence="1" key="1">
    <citation type="submission" date="2023-04" db="EMBL/GenBank/DDBJ databases">
        <title>Draft Genome sequencing of Naganishia species isolated from polar environments using Oxford Nanopore Technology.</title>
        <authorList>
            <person name="Leo P."/>
            <person name="Venkateswaran K."/>
        </authorList>
    </citation>
    <scope>NUCLEOTIDE SEQUENCE</scope>
    <source>
        <strain evidence="1">MNA-CCFEE 5261</strain>
    </source>
</reference>
<evidence type="ECO:0000313" key="1">
    <source>
        <dbReference type="EMBL" id="KAJ9110846.1"/>
    </source>
</evidence>
<sequence length="239" mass="26812">MRRGSHPSPRPSTSEWVPLTTTTGIAPVVATSDAQQHRQVQDQFTQPGASTIPLLSDQDNVADQDETSDDRSNVRGGAYPSSTPVAAACIDNLQPITAQSIPSLETREKYAYFYHDGKDNEWKAVGKEDIRRYRNNMVSHLKDVEASGDHLVWTQDYLKDHGGSVKRGIILTGGEGSTLKRMQIQLDMLRNVLKCTLPIELYHFPDEMQDPETRKFFVDNFDVELKTVSTKDFQNGETV</sequence>
<keyword evidence="2" id="KW-1185">Reference proteome</keyword>
<name>A0ACC2WJ40_9TREE</name>
<comment type="caution">
    <text evidence="1">The sequence shown here is derived from an EMBL/GenBank/DDBJ whole genome shotgun (WGS) entry which is preliminary data.</text>
</comment>
<proteinExistence type="predicted"/>
<organism evidence="1 2">
    <name type="scientific">Naganishia cerealis</name>
    <dbReference type="NCBI Taxonomy" id="610337"/>
    <lineage>
        <taxon>Eukaryota</taxon>
        <taxon>Fungi</taxon>
        <taxon>Dikarya</taxon>
        <taxon>Basidiomycota</taxon>
        <taxon>Agaricomycotina</taxon>
        <taxon>Tremellomycetes</taxon>
        <taxon>Filobasidiales</taxon>
        <taxon>Filobasidiaceae</taxon>
        <taxon>Naganishia</taxon>
    </lineage>
</organism>
<dbReference type="Proteomes" id="UP001241377">
    <property type="component" value="Unassembled WGS sequence"/>
</dbReference>
<gene>
    <name evidence="1" type="ORF">QFC19_001355</name>
</gene>